<evidence type="ECO:0000256" key="1">
    <source>
        <dbReference type="SAM" id="MobiDB-lite"/>
    </source>
</evidence>
<organism evidence="2">
    <name type="scientific">Candidatus Kentrum sp. DK</name>
    <dbReference type="NCBI Taxonomy" id="2126562"/>
    <lineage>
        <taxon>Bacteria</taxon>
        <taxon>Pseudomonadati</taxon>
        <taxon>Pseudomonadota</taxon>
        <taxon>Gammaproteobacteria</taxon>
        <taxon>Candidatus Kentrum</taxon>
    </lineage>
</organism>
<feature type="region of interest" description="Disordered" evidence="1">
    <location>
        <begin position="58"/>
        <end position="118"/>
    </location>
</feature>
<reference evidence="2" key="1">
    <citation type="submission" date="2019-02" db="EMBL/GenBank/DDBJ databases">
        <authorList>
            <person name="Gruber-Vodicka R. H."/>
            <person name="Seah K. B. B."/>
        </authorList>
    </citation>
    <scope>NUCLEOTIDE SEQUENCE</scope>
    <source>
        <strain evidence="2">BECK_DK161</strain>
    </source>
</reference>
<dbReference type="InterPro" id="IPR013321">
    <property type="entry name" value="Arc_rbn_hlx_hlx"/>
</dbReference>
<dbReference type="Gene3D" id="1.10.1220.10">
    <property type="entry name" value="Met repressor-like"/>
    <property type="match status" value="1"/>
</dbReference>
<dbReference type="AlphaFoldDB" id="A0A450TJ88"/>
<dbReference type="EMBL" id="CAADEY010000165">
    <property type="protein sequence ID" value="VFJ67467.1"/>
    <property type="molecule type" value="Genomic_DNA"/>
</dbReference>
<name>A0A450TJ88_9GAMM</name>
<proteinExistence type="predicted"/>
<accession>A0A450TJ88</accession>
<gene>
    <name evidence="2" type="ORF">BECKDK2373C_GA0170839_116513</name>
</gene>
<dbReference type="GO" id="GO:0006355">
    <property type="term" value="P:regulation of DNA-templated transcription"/>
    <property type="evidence" value="ECO:0007669"/>
    <property type="project" value="InterPro"/>
</dbReference>
<feature type="compositionally biased region" description="Basic and acidic residues" evidence="1">
    <location>
        <begin position="105"/>
        <end position="118"/>
    </location>
</feature>
<protein>
    <recommendedName>
        <fullName evidence="3">Addiction module antitoxin, RelB/DinJ family</fullName>
    </recommendedName>
</protein>
<evidence type="ECO:0000313" key="2">
    <source>
        <dbReference type="EMBL" id="VFJ67467.1"/>
    </source>
</evidence>
<feature type="compositionally biased region" description="Basic and acidic residues" evidence="1">
    <location>
        <begin position="70"/>
        <end position="88"/>
    </location>
</feature>
<evidence type="ECO:0008006" key="3">
    <source>
        <dbReference type="Google" id="ProtNLM"/>
    </source>
</evidence>
<sequence length="118" mass="13326">MNKTTMVQAELAPGLKERAEEIFRCLDLDAAQAITLFYREVEFRGGLPFDIAAPKPPIKRTLPSFQAEADPVKKQPESSSRPPEDPIIRARGLLKGKKGGTALFMRDKRDEIEKEYRP</sequence>